<dbReference type="PROSITE" id="PS00463">
    <property type="entry name" value="ZN2_CY6_FUNGAL_1"/>
    <property type="match status" value="1"/>
</dbReference>
<dbReference type="EMBL" id="JBFMKM010000013">
    <property type="protein sequence ID" value="KAL1301910.1"/>
    <property type="molecule type" value="Genomic_DNA"/>
</dbReference>
<feature type="domain" description="Zn(2)-C6 fungal-type" evidence="10">
    <location>
        <begin position="15"/>
        <end position="45"/>
    </location>
</feature>
<sequence length="669" mass="74957">MDDEQTKPRARVKNACEECRKGKRKCDGAKPTCFLCQRSGRTCLYIPETSRKRKYQDEELIRNLQDQINTLQNALLEARSSNEHDRSFADPSRALAHEHEGIGQERSTSSDLIGNTSFDDYEGSGDSPYIRSSAAIEELSSLMLKVQIEDRGEPSFTISSIQSTVPDSHSVSQAGPKANVRELNTSLSTSSNHELRQHLVACFMDEFNVYHRFLDSEDANLLVNGSEGENELDAHFRNNALFAVASFFSGQQHVRLLEENYYSNASNLALQCIASQPSDLVIQGLALLGWRDLMLGAHSMAYNWIAMATGQVLHLGLHVTALTSPDSSFAVHSSAYKRRVRSFSAYFSVDRLVTSSLGMNCTMHWQRVRQPSFLSILPGAPGVDDIAHDRFCELWHLWDSCMDQTYAFGWAQLDRKDKTALVLRSHQSLVKFNSENDEALRLSKGYMPDSVVWLQLSYQTSLILIHRPLLDESGKSPAGRFAIQSVTTAAATITKIVRAYRRLRSFTSISPQIIDYILTAAVIHLLNATAGRTPLGRRSANGVRICVDALYEMQDRWGHRARAAFRRIQELAHKWEVVWTLPIAHSGPLSNPREAAKKDATPRVDPGFASHAIRVDDGLDHIALHATIESFWEDPPLQHDDDLASAIQGMDASYLDWLFDNEGPTTYNV</sequence>
<dbReference type="CDD" id="cd00067">
    <property type="entry name" value="GAL4"/>
    <property type="match status" value="1"/>
</dbReference>
<feature type="compositionally biased region" description="Polar residues" evidence="9">
    <location>
        <begin position="105"/>
        <end position="118"/>
    </location>
</feature>
<evidence type="ECO:0000256" key="5">
    <source>
        <dbReference type="ARBA" id="ARBA00023125"/>
    </source>
</evidence>
<evidence type="ECO:0000256" key="8">
    <source>
        <dbReference type="SAM" id="Coils"/>
    </source>
</evidence>
<evidence type="ECO:0000256" key="7">
    <source>
        <dbReference type="ARBA" id="ARBA00023242"/>
    </source>
</evidence>
<dbReference type="Proteomes" id="UP001562354">
    <property type="component" value="Unassembled WGS sequence"/>
</dbReference>
<keyword evidence="4" id="KW-0805">Transcription regulation</keyword>
<gene>
    <name evidence="11" type="ORF">AAFC00_006088</name>
</gene>
<name>A0ABR3P757_9PEZI</name>
<keyword evidence="8" id="KW-0175">Coiled coil</keyword>
<evidence type="ECO:0000256" key="2">
    <source>
        <dbReference type="ARBA" id="ARBA00022723"/>
    </source>
</evidence>
<evidence type="ECO:0000256" key="9">
    <source>
        <dbReference type="SAM" id="MobiDB-lite"/>
    </source>
</evidence>
<evidence type="ECO:0000256" key="1">
    <source>
        <dbReference type="ARBA" id="ARBA00004123"/>
    </source>
</evidence>
<dbReference type="GeneID" id="95979787"/>
<evidence type="ECO:0000256" key="4">
    <source>
        <dbReference type="ARBA" id="ARBA00023015"/>
    </source>
</evidence>
<dbReference type="Pfam" id="PF04082">
    <property type="entry name" value="Fungal_trans"/>
    <property type="match status" value="1"/>
</dbReference>
<protein>
    <recommendedName>
        <fullName evidence="10">Zn(2)-C6 fungal-type domain-containing protein</fullName>
    </recommendedName>
</protein>
<dbReference type="InterPro" id="IPR036864">
    <property type="entry name" value="Zn2-C6_fun-type_DNA-bd_sf"/>
</dbReference>
<reference evidence="11 12" key="1">
    <citation type="submission" date="2024-07" db="EMBL/GenBank/DDBJ databases">
        <title>Draft sequence of the Neodothiora populina.</title>
        <authorList>
            <person name="Drown D.D."/>
            <person name="Schuette U.S."/>
            <person name="Buechlein A.B."/>
            <person name="Rusch D.R."/>
            <person name="Winton L.W."/>
            <person name="Adams G.A."/>
        </authorList>
    </citation>
    <scope>NUCLEOTIDE SEQUENCE [LARGE SCALE GENOMIC DNA]</scope>
    <source>
        <strain evidence="11 12">CPC 39397</strain>
    </source>
</reference>
<organism evidence="11 12">
    <name type="scientific">Neodothiora populina</name>
    <dbReference type="NCBI Taxonomy" id="2781224"/>
    <lineage>
        <taxon>Eukaryota</taxon>
        <taxon>Fungi</taxon>
        <taxon>Dikarya</taxon>
        <taxon>Ascomycota</taxon>
        <taxon>Pezizomycotina</taxon>
        <taxon>Dothideomycetes</taxon>
        <taxon>Dothideomycetidae</taxon>
        <taxon>Dothideales</taxon>
        <taxon>Dothioraceae</taxon>
        <taxon>Neodothiora</taxon>
    </lineage>
</organism>
<keyword evidence="6" id="KW-0804">Transcription</keyword>
<proteinExistence type="predicted"/>
<dbReference type="PANTHER" id="PTHR31313:SF81">
    <property type="entry name" value="TY1 ENHANCER ACTIVATOR"/>
    <property type="match status" value="1"/>
</dbReference>
<dbReference type="SMART" id="SM00066">
    <property type="entry name" value="GAL4"/>
    <property type="match status" value="1"/>
</dbReference>
<dbReference type="SUPFAM" id="SSF57701">
    <property type="entry name" value="Zn2/Cys6 DNA-binding domain"/>
    <property type="match status" value="1"/>
</dbReference>
<dbReference type="CDD" id="cd12148">
    <property type="entry name" value="fungal_TF_MHR"/>
    <property type="match status" value="1"/>
</dbReference>
<dbReference type="RefSeq" id="XP_069198186.1">
    <property type="nucleotide sequence ID" value="XM_069345984.1"/>
</dbReference>
<keyword evidence="12" id="KW-1185">Reference proteome</keyword>
<evidence type="ECO:0000313" key="11">
    <source>
        <dbReference type="EMBL" id="KAL1301910.1"/>
    </source>
</evidence>
<keyword evidence="2" id="KW-0479">Metal-binding</keyword>
<keyword evidence="3" id="KW-0862">Zinc</keyword>
<dbReference type="InterPro" id="IPR007219">
    <property type="entry name" value="XnlR_reg_dom"/>
</dbReference>
<feature type="coiled-coil region" evidence="8">
    <location>
        <begin position="54"/>
        <end position="81"/>
    </location>
</feature>
<evidence type="ECO:0000256" key="6">
    <source>
        <dbReference type="ARBA" id="ARBA00023163"/>
    </source>
</evidence>
<dbReference type="PANTHER" id="PTHR31313">
    <property type="entry name" value="TY1 ENHANCER ACTIVATOR"/>
    <property type="match status" value="1"/>
</dbReference>
<dbReference type="Gene3D" id="4.10.240.10">
    <property type="entry name" value="Zn(2)-C6 fungal-type DNA-binding domain"/>
    <property type="match status" value="1"/>
</dbReference>
<evidence type="ECO:0000313" key="12">
    <source>
        <dbReference type="Proteomes" id="UP001562354"/>
    </source>
</evidence>
<feature type="region of interest" description="Disordered" evidence="9">
    <location>
        <begin position="97"/>
        <end position="125"/>
    </location>
</feature>
<keyword evidence="7" id="KW-0539">Nucleus</keyword>
<dbReference type="InterPro" id="IPR051615">
    <property type="entry name" value="Transcr_Regulatory_Elem"/>
</dbReference>
<evidence type="ECO:0000259" key="10">
    <source>
        <dbReference type="PROSITE" id="PS50048"/>
    </source>
</evidence>
<evidence type="ECO:0000256" key="3">
    <source>
        <dbReference type="ARBA" id="ARBA00022833"/>
    </source>
</evidence>
<dbReference type="Pfam" id="PF00172">
    <property type="entry name" value="Zn_clus"/>
    <property type="match status" value="1"/>
</dbReference>
<accession>A0ABR3P757</accession>
<dbReference type="InterPro" id="IPR001138">
    <property type="entry name" value="Zn2Cys6_DnaBD"/>
</dbReference>
<comment type="subcellular location">
    <subcellularLocation>
        <location evidence="1">Nucleus</location>
    </subcellularLocation>
</comment>
<comment type="caution">
    <text evidence="11">The sequence shown here is derived from an EMBL/GenBank/DDBJ whole genome shotgun (WGS) entry which is preliminary data.</text>
</comment>
<dbReference type="PROSITE" id="PS50048">
    <property type="entry name" value="ZN2_CY6_FUNGAL_2"/>
    <property type="match status" value="1"/>
</dbReference>
<keyword evidence="5" id="KW-0238">DNA-binding</keyword>